<dbReference type="SUPFAM" id="SSF52091">
    <property type="entry name" value="SpoIIaa-like"/>
    <property type="match status" value="1"/>
</dbReference>
<dbReference type="KEGG" id="kcm:ABWK59_04675"/>
<dbReference type="AlphaFoldDB" id="A0AAU8K744"/>
<dbReference type="InterPro" id="IPR036513">
    <property type="entry name" value="STAS_dom_sf"/>
</dbReference>
<dbReference type="EMBL" id="CP159872">
    <property type="protein sequence ID" value="XCM83886.1"/>
    <property type="molecule type" value="Genomic_DNA"/>
</dbReference>
<dbReference type="InterPro" id="IPR002645">
    <property type="entry name" value="STAS_dom"/>
</dbReference>
<feature type="domain" description="STAS" evidence="1">
    <location>
        <begin position="19"/>
        <end position="104"/>
    </location>
</feature>
<dbReference type="GO" id="GO:0043856">
    <property type="term" value="F:anti-sigma factor antagonist activity"/>
    <property type="evidence" value="ECO:0007669"/>
    <property type="project" value="TreeGrafter"/>
</dbReference>
<dbReference type="Pfam" id="PF13466">
    <property type="entry name" value="STAS_2"/>
    <property type="match status" value="1"/>
</dbReference>
<dbReference type="Gene3D" id="3.30.750.24">
    <property type="entry name" value="STAS domain"/>
    <property type="match status" value="1"/>
</dbReference>
<dbReference type="CDD" id="cd07043">
    <property type="entry name" value="STAS_anti-anti-sigma_factors"/>
    <property type="match status" value="1"/>
</dbReference>
<sequence length="104" mass="11142">MGTLTVGLSGTSDRLTAVVTGEIDQDNADVLRRRLSAALRAGTGRLVVDMTGVEFCDSRGLHTLVAVRHEALAVGRTMTVVPSPIVRRLLEITDTLPLFQAEGR</sequence>
<dbReference type="PROSITE" id="PS50801">
    <property type="entry name" value="STAS"/>
    <property type="match status" value="1"/>
</dbReference>
<dbReference type="PANTHER" id="PTHR33495:SF2">
    <property type="entry name" value="ANTI-SIGMA FACTOR ANTAGONIST TM_1081-RELATED"/>
    <property type="match status" value="1"/>
</dbReference>
<accession>A0AAU8K744</accession>
<evidence type="ECO:0000259" key="1">
    <source>
        <dbReference type="PROSITE" id="PS50801"/>
    </source>
</evidence>
<reference evidence="2" key="1">
    <citation type="submission" date="2024-06" db="EMBL/GenBank/DDBJ databases">
        <title>The genome sequences of Kitasatospora sp. strain HUAS MG31.</title>
        <authorList>
            <person name="Mo P."/>
        </authorList>
    </citation>
    <scope>NUCLEOTIDE SEQUENCE</scope>
    <source>
        <strain evidence="2">HUAS MG31</strain>
    </source>
</reference>
<evidence type="ECO:0000313" key="2">
    <source>
        <dbReference type="EMBL" id="XCM83886.1"/>
    </source>
</evidence>
<organism evidence="2">
    <name type="scientific">Kitasatospora camelliae</name>
    <dbReference type="NCBI Taxonomy" id="3156397"/>
    <lineage>
        <taxon>Bacteria</taxon>
        <taxon>Bacillati</taxon>
        <taxon>Actinomycetota</taxon>
        <taxon>Actinomycetes</taxon>
        <taxon>Kitasatosporales</taxon>
        <taxon>Streptomycetaceae</taxon>
        <taxon>Kitasatospora</taxon>
    </lineage>
</organism>
<dbReference type="PANTHER" id="PTHR33495">
    <property type="entry name" value="ANTI-SIGMA FACTOR ANTAGONIST TM_1081-RELATED-RELATED"/>
    <property type="match status" value="1"/>
</dbReference>
<protein>
    <submittedName>
        <fullName evidence="2">STAS domain-containing protein</fullName>
    </submittedName>
</protein>
<gene>
    <name evidence="2" type="ORF">ABWK59_04675</name>
</gene>
<dbReference type="InterPro" id="IPR058548">
    <property type="entry name" value="MlaB-like_STAS"/>
</dbReference>
<proteinExistence type="predicted"/>
<name>A0AAU8K744_9ACTN</name>
<dbReference type="RefSeq" id="WP_354644826.1">
    <property type="nucleotide sequence ID" value="NZ_CP159872.1"/>
</dbReference>